<keyword evidence="7" id="KW-1185">Reference proteome</keyword>
<evidence type="ECO:0000313" key="6">
    <source>
        <dbReference type="EMBL" id="TFY64208.1"/>
    </source>
</evidence>
<dbReference type="GO" id="GO:0005783">
    <property type="term" value="C:endoplasmic reticulum"/>
    <property type="evidence" value="ECO:0007669"/>
    <property type="project" value="TreeGrafter"/>
</dbReference>
<keyword evidence="4" id="KW-0812">Transmembrane</keyword>
<dbReference type="GO" id="GO:0016746">
    <property type="term" value="F:acyltransferase activity"/>
    <property type="evidence" value="ECO:0007669"/>
    <property type="project" value="UniProtKB-KW"/>
</dbReference>
<dbReference type="SUPFAM" id="SSF69593">
    <property type="entry name" value="Glycerol-3-phosphate (1)-acyltransferase"/>
    <property type="match status" value="1"/>
</dbReference>
<evidence type="ECO:0000313" key="7">
    <source>
        <dbReference type="Proteomes" id="UP000298327"/>
    </source>
</evidence>
<dbReference type="AlphaFoldDB" id="A0A4Y9YR63"/>
<keyword evidence="2" id="KW-0808">Transferase</keyword>
<evidence type="ECO:0000256" key="2">
    <source>
        <dbReference type="ARBA" id="ARBA00022679"/>
    </source>
</evidence>
<keyword evidence="3" id="KW-0012">Acyltransferase</keyword>
<dbReference type="CDD" id="cd07990">
    <property type="entry name" value="LPLAT_LCLAT1-like"/>
    <property type="match status" value="1"/>
</dbReference>
<feature type="domain" description="Phospholipid/glycerol acyltransferase" evidence="5">
    <location>
        <begin position="126"/>
        <end position="252"/>
    </location>
</feature>
<dbReference type="Proteomes" id="UP000298327">
    <property type="component" value="Unassembled WGS sequence"/>
</dbReference>
<feature type="transmembrane region" description="Helical" evidence="4">
    <location>
        <begin position="24"/>
        <end position="47"/>
    </location>
</feature>
<evidence type="ECO:0000256" key="1">
    <source>
        <dbReference type="ARBA" id="ARBA00008655"/>
    </source>
</evidence>
<dbReference type="Pfam" id="PF01553">
    <property type="entry name" value="Acyltransferase"/>
    <property type="match status" value="1"/>
</dbReference>
<dbReference type="PANTHER" id="PTHR10983">
    <property type="entry name" value="1-ACYLGLYCEROL-3-PHOSPHATE ACYLTRANSFERASE-RELATED"/>
    <property type="match status" value="1"/>
</dbReference>
<dbReference type="EMBL" id="SEOQ01000381">
    <property type="protein sequence ID" value="TFY64208.1"/>
    <property type="molecule type" value="Genomic_DNA"/>
</dbReference>
<dbReference type="Pfam" id="PF16076">
    <property type="entry name" value="Acyltransf_C"/>
    <property type="match status" value="1"/>
</dbReference>
<dbReference type="OrthoDB" id="189226at2759"/>
<sequence>MAKGLHTLEISKRPPKTWAQTLNAIAFAVVFNFGCLMINLSQFAFLLPLRLLPFPWAQQWYGTGIRYSKGAFGTLLVLMCQWLAPTRLVVTFETEGPGAFTEEEVAKAVVRNKSGRVVGLNLPQKLVLIANHQVYVDWWYAWCLTYFMGTHRDVFIVLKKSLKWVPVVGWGMQFFNFIFLARSWAADRLYLVKRLSVLGSHTEKHDEPLTFLLYPEGTLVSKDTRPISKKYADKLGIPDMSHTLLPRSTGLLHSLRALGPRIPNLQLLDITVAYPGIPPMGFGQSWYTLRSVFFDRVPPPAVHVHIRGFDVAKDVPIGDVSKSKPDAIPNSTGLESEVPEKERETFDLWLRERWQEKDQFMARFHATGTLASEKESAKTIVIPLQVRSQSEILSAFCFFIPAAAGFVYSRLRGLTS</sequence>
<keyword evidence="4" id="KW-1133">Transmembrane helix</keyword>
<dbReference type="SMART" id="SM00563">
    <property type="entry name" value="PlsC"/>
    <property type="match status" value="1"/>
</dbReference>
<comment type="similarity">
    <text evidence="1">Belongs to the 1-acyl-sn-glycerol-3-phosphate acyltransferase family.</text>
</comment>
<dbReference type="InterPro" id="IPR002123">
    <property type="entry name" value="Plipid/glycerol_acylTrfase"/>
</dbReference>
<dbReference type="PANTHER" id="PTHR10983:SF16">
    <property type="entry name" value="LYSOCARDIOLIPIN ACYLTRANSFERASE 1"/>
    <property type="match status" value="1"/>
</dbReference>
<reference evidence="6 7" key="1">
    <citation type="submission" date="2019-02" db="EMBL/GenBank/DDBJ databases">
        <title>Genome sequencing of the rare red list fungi Dentipellis fragilis.</title>
        <authorList>
            <person name="Buettner E."/>
            <person name="Kellner H."/>
        </authorList>
    </citation>
    <scope>NUCLEOTIDE SEQUENCE [LARGE SCALE GENOMIC DNA]</scope>
    <source>
        <strain evidence="6 7">DSM 105465</strain>
    </source>
</reference>
<comment type="caution">
    <text evidence="6">The sequence shown here is derived from an EMBL/GenBank/DDBJ whole genome shotgun (WGS) entry which is preliminary data.</text>
</comment>
<accession>A0A4Y9YR63</accession>
<proteinExistence type="inferred from homology"/>
<evidence type="ECO:0000259" key="5">
    <source>
        <dbReference type="SMART" id="SM00563"/>
    </source>
</evidence>
<gene>
    <name evidence="6" type="ORF">EVG20_g6023</name>
</gene>
<dbReference type="STRING" id="205917.A0A4Y9YR63"/>
<evidence type="ECO:0000256" key="4">
    <source>
        <dbReference type="SAM" id="Phobius"/>
    </source>
</evidence>
<organism evidence="6 7">
    <name type="scientific">Dentipellis fragilis</name>
    <dbReference type="NCBI Taxonomy" id="205917"/>
    <lineage>
        <taxon>Eukaryota</taxon>
        <taxon>Fungi</taxon>
        <taxon>Dikarya</taxon>
        <taxon>Basidiomycota</taxon>
        <taxon>Agaricomycotina</taxon>
        <taxon>Agaricomycetes</taxon>
        <taxon>Russulales</taxon>
        <taxon>Hericiaceae</taxon>
        <taxon>Dentipellis</taxon>
    </lineage>
</organism>
<protein>
    <recommendedName>
        <fullName evidence="5">Phospholipid/glycerol acyltransferase domain-containing protein</fullName>
    </recommendedName>
</protein>
<name>A0A4Y9YR63_9AGAM</name>
<keyword evidence="4" id="KW-0472">Membrane</keyword>
<evidence type="ECO:0000256" key="3">
    <source>
        <dbReference type="ARBA" id="ARBA00023315"/>
    </source>
</evidence>
<dbReference type="InterPro" id="IPR032098">
    <property type="entry name" value="Acyltransf_C"/>
</dbReference>
<dbReference type="GO" id="GO:0036149">
    <property type="term" value="P:phosphatidylinositol acyl-chain remodeling"/>
    <property type="evidence" value="ECO:0007669"/>
    <property type="project" value="TreeGrafter"/>
</dbReference>